<evidence type="ECO:0000256" key="1">
    <source>
        <dbReference type="ARBA" id="ARBA00001974"/>
    </source>
</evidence>
<feature type="domain" description="tRNA uridine 5-carboxymethylaminomethyl modification enzyme C-terminal subdomain" evidence="13">
    <location>
        <begin position="543"/>
        <end position="614"/>
    </location>
</feature>
<evidence type="ECO:0000256" key="2">
    <source>
        <dbReference type="ARBA" id="ARBA00003717"/>
    </source>
</evidence>
<keyword evidence="15" id="KW-1185">Reference proteome</keyword>
<dbReference type="InterPro" id="IPR002218">
    <property type="entry name" value="MnmG-rel"/>
</dbReference>
<keyword evidence="8 12" id="KW-0274">FAD</keyword>
<dbReference type="InterPro" id="IPR036188">
    <property type="entry name" value="FAD/NAD-bd_sf"/>
</dbReference>
<evidence type="ECO:0000256" key="7">
    <source>
        <dbReference type="ARBA" id="ARBA00022694"/>
    </source>
</evidence>
<dbReference type="InterPro" id="IPR044920">
    <property type="entry name" value="MnmG_C_subdom_sf"/>
</dbReference>
<evidence type="ECO:0000256" key="5">
    <source>
        <dbReference type="ARBA" id="ARBA00022490"/>
    </source>
</evidence>
<dbReference type="GO" id="GO:0050660">
    <property type="term" value="F:flavin adenine dinucleotide binding"/>
    <property type="evidence" value="ECO:0007669"/>
    <property type="project" value="UniProtKB-UniRule"/>
</dbReference>
<keyword evidence="6 12" id="KW-0285">Flavoprotein</keyword>
<comment type="similarity">
    <text evidence="3 12">Belongs to the MnmG family.</text>
</comment>
<dbReference type="Proteomes" id="UP000182517">
    <property type="component" value="Chromosome"/>
</dbReference>
<dbReference type="PRINTS" id="PR00411">
    <property type="entry name" value="PNDRDTASEI"/>
</dbReference>
<protein>
    <recommendedName>
        <fullName evidence="4 12">tRNA uridine 5-carboxymethylaminomethyl modification enzyme MnmG</fullName>
    </recommendedName>
    <alternativeName>
        <fullName evidence="11 12">Glucose-inhibited division protein A</fullName>
    </alternativeName>
</protein>
<dbReference type="Pfam" id="PF21680">
    <property type="entry name" value="GIDA_C_1st"/>
    <property type="match status" value="1"/>
</dbReference>
<evidence type="ECO:0000256" key="9">
    <source>
        <dbReference type="ARBA" id="ARBA00023027"/>
    </source>
</evidence>
<evidence type="ECO:0000256" key="10">
    <source>
        <dbReference type="ARBA" id="ARBA00025948"/>
    </source>
</evidence>
<dbReference type="SUPFAM" id="SSF51905">
    <property type="entry name" value="FAD/NAD(P)-binding domain"/>
    <property type="match status" value="1"/>
</dbReference>
<dbReference type="NCBIfam" id="TIGR00136">
    <property type="entry name" value="mnmG_gidA"/>
    <property type="match status" value="1"/>
</dbReference>
<evidence type="ECO:0000259" key="13">
    <source>
        <dbReference type="SMART" id="SM01228"/>
    </source>
</evidence>
<dbReference type="PANTHER" id="PTHR11806:SF0">
    <property type="entry name" value="PROTEIN MTO1 HOMOLOG, MITOCHONDRIAL"/>
    <property type="match status" value="1"/>
</dbReference>
<evidence type="ECO:0000256" key="6">
    <source>
        <dbReference type="ARBA" id="ARBA00022630"/>
    </source>
</evidence>
<evidence type="ECO:0000256" key="8">
    <source>
        <dbReference type="ARBA" id="ARBA00022827"/>
    </source>
</evidence>
<comment type="subunit">
    <text evidence="10 12">Homodimer. Heterotetramer of two MnmE and two MnmG subunits.</text>
</comment>
<evidence type="ECO:0000256" key="4">
    <source>
        <dbReference type="ARBA" id="ARBA00020461"/>
    </source>
</evidence>
<dbReference type="Pfam" id="PF01134">
    <property type="entry name" value="GIDA"/>
    <property type="match status" value="1"/>
</dbReference>
<dbReference type="InterPro" id="IPR020595">
    <property type="entry name" value="MnmG-rel_CS"/>
</dbReference>
<organism evidence="14 15">
    <name type="scientific">Syntrophotalea acetylenivorans</name>
    <dbReference type="NCBI Taxonomy" id="1842532"/>
    <lineage>
        <taxon>Bacteria</taxon>
        <taxon>Pseudomonadati</taxon>
        <taxon>Thermodesulfobacteriota</taxon>
        <taxon>Desulfuromonadia</taxon>
        <taxon>Desulfuromonadales</taxon>
        <taxon>Syntrophotaleaceae</taxon>
        <taxon>Syntrophotalea</taxon>
    </lineage>
</organism>
<keyword evidence="5 12" id="KW-0963">Cytoplasm</keyword>
<dbReference type="KEGG" id="pef:A7E78_10315"/>
<dbReference type="EMBL" id="CP015519">
    <property type="protein sequence ID" value="APG28206.1"/>
    <property type="molecule type" value="Genomic_DNA"/>
</dbReference>
<dbReference type="Gene3D" id="1.10.10.1800">
    <property type="entry name" value="tRNA uridine 5-carboxymethylaminomethyl modification enzyme MnmG/GidA"/>
    <property type="match status" value="1"/>
</dbReference>
<dbReference type="GO" id="GO:0002098">
    <property type="term" value="P:tRNA wobble uridine modification"/>
    <property type="evidence" value="ECO:0007669"/>
    <property type="project" value="InterPro"/>
</dbReference>
<dbReference type="InterPro" id="IPR026904">
    <property type="entry name" value="MnmG_C"/>
</dbReference>
<dbReference type="PROSITE" id="PS01280">
    <property type="entry name" value="GIDA_1"/>
    <property type="match status" value="1"/>
</dbReference>
<comment type="subcellular location">
    <subcellularLocation>
        <location evidence="12">Cytoplasm</location>
    </subcellularLocation>
</comment>
<comment type="cofactor">
    <cofactor evidence="1 12">
        <name>FAD</name>
        <dbReference type="ChEBI" id="CHEBI:57692"/>
    </cofactor>
</comment>
<dbReference type="RefSeq" id="WP_072284177.1">
    <property type="nucleotide sequence ID" value="NZ_CP015519.1"/>
</dbReference>
<dbReference type="InterPro" id="IPR040131">
    <property type="entry name" value="MnmG_N"/>
</dbReference>
<gene>
    <name evidence="12" type="primary">mnmG</name>
    <name evidence="12" type="synonym">gidA</name>
    <name evidence="14" type="ORF">A7E78_10315</name>
</gene>
<dbReference type="AlphaFoldDB" id="A0A1L3GQH3"/>
<feature type="binding site" evidence="12">
    <location>
        <begin position="14"/>
        <end position="19"/>
    </location>
    <ligand>
        <name>FAD</name>
        <dbReference type="ChEBI" id="CHEBI:57692"/>
    </ligand>
</feature>
<dbReference type="Pfam" id="PF13932">
    <property type="entry name" value="SAM_GIDA_C"/>
    <property type="match status" value="1"/>
</dbReference>
<dbReference type="PROSITE" id="PS01281">
    <property type="entry name" value="GIDA_2"/>
    <property type="match status" value="1"/>
</dbReference>
<evidence type="ECO:0000256" key="11">
    <source>
        <dbReference type="ARBA" id="ARBA00031800"/>
    </source>
</evidence>
<dbReference type="InterPro" id="IPR004416">
    <property type="entry name" value="MnmG"/>
</dbReference>
<dbReference type="SMART" id="SM01228">
    <property type="entry name" value="GIDA_assoc_3"/>
    <property type="match status" value="1"/>
</dbReference>
<keyword evidence="9 12" id="KW-0520">NAD</keyword>
<feature type="binding site" evidence="12">
    <location>
        <position position="181"/>
    </location>
    <ligand>
        <name>FAD</name>
        <dbReference type="ChEBI" id="CHEBI:57692"/>
    </ligand>
</feature>
<comment type="function">
    <text evidence="2 12">NAD-binding protein involved in the addition of a carboxymethylaminomethyl (cmnm) group at the wobble position (U34) of certain tRNAs, forming tRNA-cmnm(5)s(2)U34.</text>
</comment>
<dbReference type="Gene3D" id="1.10.150.570">
    <property type="entry name" value="GidA associated domain, C-terminal subdomain"/>
    <property type="match status" value="1"/>
</dbReference>
<dbReference type="OrthoDB" id="9815560at2"/>
<evidence type="ECO:0000256" key="3">
    <source>
        <dbReference type="ARBA" id="ARBA00007653"/>
    </source>
</evidence>
<feature type="binding site" evidence="12">
    <location>
        <position position="126"/>
    </location>
    <ligand>
        <name>FAD</name>
        <dbReference type="ChEBI" id="CHEBI:57692"/>
    </ligand>
</feature>
<dbReference type="InterPro" id="IPR049312">
    <property type="entry name" value="GIDA_C_N"/>
</dbReference>
<feature type="binding site" evidence="12">
    <location>
        <begin position="273"/>
        <end position="287"/>
    </location>
    <ligand>
        <name>NAD(+)</name>
        <dbReference type="ChEBI" id="CHEBI:57540"/>
    </ligand>
</feature>
<evidence type="ECO:0000313" key="15">
    <source>
        <dbReference type="Proteomes" id="UP000182517"/>
    </source>
</evidence>
<dbReference type="STRING" id="1842532.A7E78_10315"/>
<dbReference type="FunFam" id="3.50.50.60:FF:000010">
    <property type="entry name" value="tRNA uridine 5-carboxymethylaminomethyl modification enzyme MnmG"/>
    <property type="match status" value="1"/>
</dbReference>
<dbReference type="FunFam" id="3.50.50.60:FF:000002">
    <property type="entry name" value="tRNA uridine 5-carboxymethylaminomethyl modification enzyme MnmG"/>
    <property type="match status" value="1"/>
</dbReference>
<dbReference type="InterPro" id="IPR047001">
    <property type="entry name" value="MnmG_C_subdom"/>
</dbReference>
<proteinExistence type="inferred from homology"/>
<keyword evidence="7 12" id="KW-0819">tRNA processing</keyword>
<dbReference type="PANTHER" id="PTHR11806">
    <property type="entry name" value="GLUCOSE INHIBITED DIVISION PROTEIN A"/>
    <property type="match status" value="1"/>
</dbReference>
<feature type="binding site" evidence="12">
    <location>
        <position position="370"/>
    </location>
    <ligand>
        <name>FAD</name>
        <dbReference type="ChEBI" id="CHEBI:57692"/>
    </ligand>
</feature>
<dbReference type="HAMAP" id="MF_00129">
    <property type="entry name" value="MnmG_GidA"/>
    <property type="match status" value="1"/>
</dbReference>
<dbReference type="GO" id="GO:0005829">
    <property type="term" value="C:cytosol"/>
    <property type="evidence" value="ECO:0007669"/>
    <property type="project" value="TreeGrafter"/>
</dbReference>
<accession>A0A1L3GQH3</accession>
<evidence type="ECO:0000256" key="12">
    <source>
        <dbReference type="HAMAP-Rule" id="MF_00129"/>
    </source>
</evidence>
<dbReference type="PRINTS" id="PR00368">
    <property type="entry name" value="FADPNR"/>
</dbReference>
<dbReference type="FunFam" id="1.10.150.570:FF:000001">
    <property type="entry name" value="tRNA uridine 5-carboxymethylaminomethyl modification enzyme MnmG"/>
    <property type="match status" value="1"/>
</dbReference>
<sequence length="622" mass="68664">MYSYGKEYDVVVVGAGHAGCEAALAAARMGCRTLLLNLSLDAVAQMSCNPAIGGLAKGHLVKEIDALGGAMAKCIDATGIQFRILNTKKGPAVRASRAQADRHRYQEWMKQYIEKQALIDLKQGAVVGLLMEDGCLIGVRTREGLEFKGKTVVLTTGTFMRGLIHVGLENYPGGRAGEPPSEGLSDHLKTLGFTVGRLKTGTPPRIDGNTVDFTKVEPQPGDSPPQPFSFETEKITGTQVSCYITGTNPRTHEIIRSGLDRSPLYSGVIEGVGPRYCPSIEDKVVRFPEKEYHQVFLEPEGLDTSEMYPNGLPTSLPPDIQLAFLRTIPGLEQVEITRPGYAIEYDFIDPIQLKPSLETKKVEGLFHAGQINGTSGYEEAAAQGLIAGINAALKVKGLDPVVIRREQGYIGVLIDDLVNLGTKEPYRMFTSRAEYRLLLREDNADQRLTELAYGIGLVSEERWQRYQEKMKYYEQGQMLLKETRLSPGDKELIKSLGLQGLKNGLSLNQLLRRPEITIQKLSEFIPGLAEIPLEVQEQLETNIKYEGYIKRQMDQVERFKKTEDVTIPEDFDYQTINSLSAEVREKLQKIRPLSLGQASRVPGVTPAAVAILAVALRRGSNA</sequence>
<evidence type="ECO:0000313" key="14">
    <source>
        <dbReference type="EMBL" id="APG28206.1"/>
    </source>
</evidence>
<dbReference type="Gene3D" id="3.50.50.60">
    <property type="entry name" value="FAD/NAD(P)-binding domain"/>
    <property type="match status" value="2"/>
</dbReference>
<dbReference type="GO" id="GO:0030488">
    <property type="term" value="P:tRNA methylation"/>
    <property type="evidence" value="ECO:0007669"/>
    <property type="project" value="TreeGrafter"/>
</dbReference>
<name>A0A1L3GQH3_9BACT</name>
<reference evidence="14 15" key="1">
    <citation type="journal article" date="2017" name="Genome Announc.">
        <title>Complete Genome Sequences of Two Acetylene-Fermenting Pelobacter acetylenicus Strains.</title>
        <authorList>
            <person name="Sutton J.M."/>
            <person name="Baesman S.M."/>
            <person name="Fierst J.L."/>
            <person name="Poret-Peterson A.T."/>
            <person name="Oremland R.S."/>
            <person name="Dunlap D.S."/>
            <person name="Akob D.M."/>
        </authorList>
    </citation>
    <scope>NUCLEOTIDE SEQUENCE [LARGE SCALE GENOMIC DNA]</scope>
    <source>
        <strain evidence="14 15">SFB93</strain>
    </source>
</reference>